<protein>
    <submittedName>
        <fullName evidence="1">Uncharacterized protein</fullName>
    </submittedName>
</protein>
<proteinExistence type="predicted"/>
<dbReference type="Gene3D" id="3.40.50.1000">
    <property type="entry name" value="HAD superfamily/HAD-like"/>
    <property type="match status" value="1"/>
</dbReference>
<dbReference type="PANTHER" id="PTHR43611">
    <property type="entry name" value="ALPHA-D-GLUCOSE 1-PHOSPHATE PHOSPHATASE"/>
    <property type="match status" value="1"/>
</dbReference>
<dbReference type="SUPFAM" id="SSF56784">
    <property type="entry name" value="HAD-like"/>
    <property type="match status" value="1"/>
</dbReference>
<name>A0A1F7K991_9BACT</name>
<dbReference type="Proteomes" id="UP000178450">
    <property type="component" value="Unassembled WGS sequence"/>
</dbReference>
<dbReference type="Pfam" id="PF13419">
    <property type="entry name" value="HAD_2"/>
    <property type="match status" value="1"/>
</dbReference>
<gene>
    <name evidence="1" type="ORF">A2209_03765</name>
</gene>
<comment type="caution">
    <text evidence="1">The sequence shown here is derived from an EMBL/GenBank/DDBJ whole genome shotgun (WGS) entry which is preliminary data.</text>
</comment>
<accession>A0A1F7K991</accession>
<dbReference type="AlphaFoldDB" id="A0A1F7K991"/>
<evidence type="ECO:0000313" key="1">
    <source>
        <dbReference type="EMBL" id="OGK64405.1"/>
    </source>
</evidence>
<dbReference type="PRINTS" id="PR00413">
    <property type="entry name" value="HADHALOGNASE"/>
</dbReference>
<dbReference type="EMBL" id="MGBG01000021">
    <property type="protein sequence ID" value="OGK64405.1"/>
    <property type="molecule type" value="Genomic_DNA"/>
</dbReference>
<reference evidence="1 2" key="1">
    <citation type="journal article" date="2016" name="Nat. Commun.">
        <title>Thousands of microbial genomes shed light on interconnected biogeochemical processes in an aquifer system.</title>
        <authorList>
            <person name="Anantharaman K."/>
            <person name="Brown C.T."/>
            <person name="Hug L.A."/>
            <person name="Sharon I."/>
            <person name="Castelle C.J."/>
            <person name="Probst A.J."/>
            <person name="Thomas B.C."/>
            <person name="Singh A."/>
            <person name="Wilkins M.J."/>
            <person name="Karaoz U."/>
            <person name="Brodie E.L."/>
            <person name="Williams K.H."/>
            <person name="Hubbard S.S."/>
            <person name="Banfield J.F."/>
        </authorList>
    </citation>
    <scope>NUCLEOTIDE SEQUENCE [LARGE SCALE GENOMIC DNA]</scope>
</reference>
<organism evidence="1 2">
    <name type="scientific">Candidatus Roizmanbacteria bacterium RIFOXYA1_FULL_41_12</name>
    <dbReference type="NCBI Taxonomy" id="1802082"/>
    <lineage>
        <taxon>Bacteria</taxon>
        <taxon>Candidatus Roizmaniibacteriota</taxon>
    </lineage>
</organism>
<dbReference type="PANTHER" id="PTHR43611:SF3">
    <property type="entry name" value="FLAVIN MONONUCLEOTIDE HYDROLASE 1, CHLOROPLATIC"/>
    <property type="match status" value="1"/>
</dbReference>
<dbReference type="InterPro" id="IPR041492">
    <property type="entry name" value="HAD_2"/>
</dbReference>
<dbReference type="InterPro" id="IPR023198">
    <property type="entry name" value="PGP-like_dom2"/>
</dbReference>
<evidence type="ECO:0000313" key="2">
    <source>
        <dbReference type="Proteomes" id="UP000178450"/>
    </source>
</evidence>
<dbReference type="InterPro" id="IPR023214">
    <property type="entry name" value="HAD_sf"/>
</dbReference>
<dbReference type="InterPro" id="IPR006439">
    <property type="entry name" value="HAD-SF_hydro_IA"/>
</dbReference>
<dbReference type="NCBIfam" id="TIGR01509">
    <property type="entry name" value="HAD-SF-IA-v3"/>
    <property type="match status" value="1"/>
</dbReference>
<dbReference type="Gene3D" id="1.10.150.240">
    <property type="entry name" value="Putative phosphatase, domain 2"/>
    <property type="match status" value="1"/>
</dbReference>
<dbReference type="InterPro" id="IPR036412">
    <property type="entry name" value="HAD-like_sf"/>
</dbReference>
<sequence length="195" mass="22916">MLIDGDGVAILSRQKFSENLKQDFGIGTDVTDDFFKHDFNDCLTGQKDMQDCLPKYLKKWGLKHSFSAILDYWFKSENSPNKRLLDYLQMLRKQGIVCCLATNQEKYRTCYVKESMKFEHYFDHIYSSCDMGVKKPDPRFFEVILKDYPNISKNQVMFWDDQLKNVQAGIAFGIQAQVYLDFPSFKLFMIRATQN</sequence>